<dbReference type="PANTHER" id="PTHR43317">
    <property type="entry name" value="THERMOSPERMINE SYNTHASE ACAULIS5"/>
    <property type="match status" value="1"/>
</dbReference>
<feature type="transmembrane region" description="Helical" evidence="2">
    <location>
        <begin position="126"/>
        <end position="148"/>
    </location>
</feature>
<evidence type="ECO:0000313" key="3">
    <source>
        <dbReference type="EMBL" id="PZP55250.1"/>
    </source>
</evidence>
<keyword evidence="2" id="KW-1133">Transmembrane helix</keyword>
<keyword evidence="2" id="KW-0472">Membrane</keyword>
<dbReference type="SUPFAM" id="SSF53335">
    <property type="entry name" value="S-adenosyl-L-methionine-dependent methyltransferases"/>
    <property type="match status" value="1"/>
</dbReference>
<dbReference type="Gene3D" id="3.40.50.150">
    <property type="entry name" value="Vaccinia Virus protein VP39"/>
    <property type="match status" value="1"/>
</dbReference>
<accession>A0A2W5FN34</accession>
<keyword evidence="2" id="KW-0812">Transmembrane</keyword>
<name>A0A2W5FN34_9BACT</name>
<feature type="transmembrane region" description="Helical" evidence="2">
    <location>
        <begin position="67"/>
        <end position="90"/>
    </location>
</feature>
<keyword evidence="1" id="KW-0620">Polyamine biosynthesis</keyword>
<evidence type="ECO:0008006" key="5">
    <source>
        <dbReference type="Google" id="ProtNLM"/>
    </source>
</evidence>
<dbReference type="InterPro" id="IPR029063">
    <property type="entry name" value="SAM-dependent_MTases_sf"/>
</dbReference>
<feature type="non-terminal residue" evidence="3">
    <location>
        <position position="1"/>
    </location>
</feature>
<evidence type="ECO:0000256" key="1">
    <source>
        <dbReference type="ARBA" id="ARBA00023115"/>
    </source>
</evidence>
<dbReference type="Proteomes" id="UP000249739">
    <property type="component" value="Unassembled WGS sequence"/>
</dbReference>
<reference evidence="3 4" key="1">
    <citation type="submission" date="2017-08" db="EMBL/GenBank/DDBJ databases">
        <title>Infants hospitalized years apart are colonized by the same room-sourced microbial strains.</title>
        <authorList>
            <person name="Brooks B."/>
            <person name="Olm M.R."/>
            <person name="Firek B.A."/>
            <person name="Baker R."/>
            <person name="Thomas B.C."/>
            <person name="Morowitz M.J."/>
            <person name="Banfield J.F."/>
        </authorList>
    </citation>
    <scope>NUCLEOTIDE SEQUENCE [LARGE SCALE GENOMIC DNA]</scope>
    <source>
        <strain evidence="3">S2_006_000_R2_64</strain>
    </source>
</reference>
<comment type="caution">
    <text evidence="3">The sequence shown here is derived from an EMBL/GenBank/DDBJ whole genome shotgun (WGS) entry which is preliminary data.</text>
</comment>
<feature type="transmembrane region" description="Helical" evidence="2">
    <location>
        <begin position="154"/>
        <end position="181"/>
    </location>
</feature>
<dbReference type="PANTHER" id="PTHR43317:SF1">
    <property type="entry name" value="THERMOSPERMINE SYNTHASE ACAULIS5"/>
    <property type="match status" value="1"/>
</dbReference>
<gene>
    <name evidence="3" type="ORF">DI586_07435</name>
</gene>
<evidence type="ECO:0000256" key="2">
    <source>
        <dbReference type="SAM" id="Phobius"/>
    </source>
</evidence>
<organism evidence="3 4">
    <name type="scientific">Micavibrio aeruginosavorus</name>
    <dbReference type="NCBI Taxonomy" id="349221"/>
    <lineage>
        <taxon>Bacteria</taxon>
        <taxon>Pseudomonadati</taxon>
        <taxon>Bdellovibrionota</taxon>
        <taxon>Bdellovibrionia</taxon>
        <taxon>Bdellovibrionales</taxon>
        <taxon>Pseudobdellovibrionaceae</taxon>
        <taxon>Micavibrio</taxon>
    </lineage>
</organism>
<sequence length="457" mass="51407">PFFPLPATRIIQAIFLVLLAAVQLASIGHNGAWILITFHGALFFFTALMCHQEMVALKPASSRLTEFYLFMSIGGALGGVFNSLIAPVLFKLPYEYYIVIILSLFARYASSPLIKDPEYKPKSKLHELMLFPGVLLLGCAASFIDHFLTRGGFVVVTLIASMFLLNRRVAFVTTVGIILLFNPPSSWLRIRDSVLITRNFFGVLRIQDYKDSGMRVLSNGTTTHGAQAIDHNFKKIPLTYYHPAGSVGDIFSVLDTSNKPQKIAALGLGIGSIACYTHPDRSFDFYEINQQVVDVSEDRNYFTYLKDCGSPYNIILGDARHKIMEAPDQNYDMIFVDVFSSDNIPIHVMTLEAIEGYKKKLKPGGFIVIHVSNRFFDLQKEVTALGRATGMTVLTRYAMGGKVLGTSIEHNPNIYTVMSDNPEIIKKFRSMKWKNMKIPYDMRPWTDDYANIIRAFK</sequence>
<feature type="transmembrane region" description="Helical" evidence="2">
    <location>
        <begin position="96"/>
        <end position="114"/>
    </location>
</feature>
<dbReference type="GO" id="GO:0006596">
    <property type="term" value="P:polyamine biosynthetic process"/>
    <property type="evidence" value="ECO:0007669"/>
    <property type="project" value="UniProtKB-KW"/>
</dbReference>
<feature type="transmembrane region" description="Helical" evidence="2">
    <location>
        <begin position="32"/>
        <end position="55"/>
    </location>
</feature>
<protein>
    <recommendedName>
        <fullName evidence="5">PABS domain-containing protein</fullName>
    </recommendedName>
</protein>
<feature type="transmembrane region" description="Helical" evidence="2">
    <location>
        <begin position="7"/>
        <end position="26"/>
    </location>
</feature>
<dbReference type="AlphaFoldDB" id="A0A2W5FN34"/>
<proteinExistence type="predicted"/>
<dbReference type="EMBL" id="QFOT01000079">
    <property type="protein sequence ID" value="PZP55250.1"/>
    <property type="molecule type" value="Genomic_DNA"/>
</dbReference>
<evidence type="ECO:0000313" key="4">
    <source>
        <dbReference type="Proteomes" id="UP000249739"/>
    </source>
</evidence>